<feature type="transmembrane region" description="Helical" evidence="7">
    <location>
        <begin position="183"/>
        <end position="204"/>
    </location>
</feature>
<dbReference type="Proteomes" id="UP001628179">
    <property type="component" value="Unassembled WGS sequence"/>
</dbReference>
<evidence type="ECO:0000256" key="6">
    <source>
        <dbReference type="SAM" id="MobiDB-lite"/>
    </source>
</evidence>
<evidence type="ECO:0000313" key="9">
    <source>
        <dbReference type="EMBL" id="GAB1317451.1"/>
    </source>
</evidence>
<dbReference type="InterPro" id="IPR036259">
    <property type="entry name" value="MFS_trans_sf"/>
</dbReference>
<evidence type="ECO:0000313" key="10">
    <source>
        <dbReference type="Proteomes" id="UP001628179"/>
    </source>
</evidence>
<evidence type="ECO:0000256" key="1">
    <source>
        <dbReference type="ARBA" id="ARBA00004141"/>
    </source>
</evidence>
<dbReference type="SUPFAM" id="SSF103473">
    <property type="entry name" value="MFS general substrate transporter"/>
    <property type="match status" value="1"/>
</dbReference>
<feature type="compositionally biased region" description="Acidic residues" evidence="6">
    <location>
        <begin position="1"/>
        <end position="11"/>
    </location>
</feature>
<feature type="transmembrane region" description="Helical" evidence="7">
    <location>
        <begin position="124"/>
        <end position="145"/>
    </location>
</feature>
<feature type="transmembrane region" description="Helical" evidence="7">
    <location>
        <begin position="348"/>
        <end position="368"/>
    </location>
</feature>
<protein>
    <recommendedName>
        <fullName evidence="8">Major facilitator superfamily (MFS) profile domain-containing protein</fullName>
    </recommendedName>
</protein>
<keyword evidence="3 7" id="KW-0812">Transmembrane</keyword>
<evidence type="ECO:0000256" key="2">
    <source>
        <dbReference type="ARBA" id="ARBA00022448"/>
    </source>
</evidence>
<dbReference type="InterPro" id="IPR020846">
    <property type="entry name" value="MFS_dom"/>
</dbReference>
<sequence length="486" mass="53607">MSDDSITEVEPENLKTGQQRDAESGKNDVAPIVEFTKEEERALLWKQDLTILPLSAFIYFLCYLDRSNIGNARILNSSTRNDMQTEIGATQHQFNIALMIFLIAYATFEVPSNILLKKLRPSRWIAFLMFSWGAVTMGLGGVHTFSATAGIRFLLGVFEAGLFPGLVYYLTFWYKNDERSVRVAFILASATLAGAFGGAIAYGIGHMNGAQGLSAWRWLFIIEGAPSCLSAFLVLFLLPDYPEEFLKGKQRDIALARLHIEGSKSHHRSMTWQDAKSTLTDWRLYGHYLIYFGISVPFSSLSLFSPSITAGLNYVDLQAQLMTVPPYAVAYVTQILASYSADHFNSRGLHSAAFALLGAIGFMASALLPPDAYVDRFGCLIVASAGAFACIPPMLGWLTSNVHSTASVGLAIAINVSFGAGIGQIPGVWIYKAEERDRGYPTGHWVNAAMLFMVAAGAAGLRVWYGYMNRMLLRENEGREVRLFKL</sequence>
<feature type="transmembrane region" description="Helical" evidence="7">
    <location>
        <begin position="410"/>
        <end position="431"/>
    </location>
</feature>
<dbReference type="GeneID" id="98178404"/>
<dbReference type="EMBL" id="BAAFSV010000004">
    <property type="protein sequence ID" value="GAB1317451.1"/>
    <property type="molecule type" value="Genomic_DNA"/>
</dbReference>
<feature type="region of interest" description="Disordered" evidence="6">
    <location>
        <begin position="1"/>
        <end position="26"/>
    </location>
</feature>
<feature type="transmembrane region" description="Helical" evidence="7">
    <location>
        <begin position="443"/>
        <end position="465"/>
    </location>
</feature>
<comment type="subcellular location">
    <subcellularLocation>
        <location evidence="1">Membrane</location>
        <topology evidence="1">Multi-pass membrane protein</topology>
    </subcellularLocation>
</comment>
<accession>A0ABQ0GI96</accession>
<name>A0ABQ0GI96_9PEZI</name>
<dbReference type="RefSeq" id="XP_070919182.1">
    <property type="nucleotide sequence ID" value="XM_071063081.1"/>
</dbReference>
<dbReference type="PANTHER" id="PTHR43791:SF49">
    <property type="entry name" value="TRANSPORTER, PUTATIVE (AFU_ORTHOLOGUE AFUA_4G04250)-RELATED"/>
    <property type="match status" value="1"/>
</dbReference>
<evidence type="ECO:0000256" key="7">
    <source>
        <dbReference type="SAM" id="Phobius"/>
    </source>
</evidence>
<feature type="domain" description="Major facilitator superfamily (MFS) profile" evidence="8">
    <location>
        <begin position="51"/>
        <end position="474"/>
    </location>
</feature>
<proteinExistence type="predicted"/>
<reference evidence="9 10" key="1">
    <citation type="submission" date="2024-09" db="EMBL/GenBank/DDBJ databases">
        <title>Itraconazole resistance in Madurella fahalii resulting from another homologue of gene encoding cytochrome P450 14-alpha sterol demethylase (CYP51).</title>
        <authorList>
            <person name="Yoshioka I."/>
            <person name="Fahal A.H."/>
            <person name="Kaneko S."/>
            <person name="Yaguchi T."/>
        </authorList>
    </citation>
    <scope>NUCLEOTIDE SEQUENCE [LARGE SCALE GENOMIC DNA]</scope>
    <source>
        <strain evidence="9 10">IFM 68171</strain>
    </source>
</reference>
<keyword evidence="4 7" id="KW-1133">Transmembrane helix</keyword>
<keyword evidence="10" id="KW-1185">Reference proteome</keyword>
<feature type="transmembrane region" description="Helical" evidence="7">
    <location>
        <begin position="94"/>
        <end position="112"/>
    </location>
</feature>
<feature type="transmembrane region" description="Helical" evidence="7">
    <location>
        <begin position="285"/>
        <end position="304"/>
    </location>
</feature>
<keyword evidence="2" id="KW-0813">Transport</keyword>
<comment type="caution">
    <text evidence="9">The sequence shown here is derived from an EMBL/GenBank/DDBJ whole genome shotgun (WGS) entry which is preliminary data.</text>
</comment>
<gene>
    <name evidence="9" type="ORF">MFIFM68171_07661</name>
</gene>
<organism evidence="9 10">
    <name type="scientific">Madurella fahalii</name>
    <dbReference type="NCBI Taxonomy" id="1157608"/>
    <lineage>
        <taxon>Eukaryota</taxon>
        <taxon>Fungi</taxon>
        <taxon>Dikarya</taxon>
        <taxon>Ascomycota</taxon>
        <taxon>Pezizomycotina</taxon>
        <taxon>Sordariomycetes</taxon>
        <taxon>Sordariomycetidae</taxon>
        <taxon>Sordariales</taxon>
        <taxon>Sordariales incertae sedis</taxon>
        <taxon>Madurella</taxon>
    </lineage>
</organism>
<dbReference type="InterPro" id="IPR011701">
    <property type="entry name" value="MFS"/>
</dbReference>
<evidence type="ECO:0000256" key="4">
    <source>
        <dbReference type="ARBA" id="ARBA00022989"/>
    </source>
</evidence>
<feature type="transmembrane region" description="Helical" evidence="7">
    <location>
        <begin position="216"/>
        <end position="238"/>
    </location>
</feature>
<feature type="transmembrane region" description="Helical" evidence="7">
    <location>
        <begin position="380"/>
        <end position="398"/>
    </location>
</feature>
<dbReference type="Pfam" id="PF07690">
    <property type="entry name" value="MFS_1"/>
    <property type="match status" value="1"/>
</dbReference>
<keyword evidence="5 7" id="KW-0472">Membrane</keyword>
<dbReference type="PANTHER" id="PTHR43791">
    <property type="entry name" value="PERMEASE-RELATED"/>
    <property type="match status" value="1"/>
</dbReference>
<dbReference type="Gene3D" id="1.20.1250.20">
    <property type="entry name" value="MFS general substrate transporter like domains"/>
    <property type="match status" value="1"/>
</dbReference>
<feature type="transmembrane region" description="Helical" evidence="7">
    <location>
        <begin position="151"/>
        <end position="171"/>
    </location>
</feature>
<evidence type="ECO:0000256" key="5">
    <source>
        <dbReference type="ARBA" id="ARBA00023136"/>
    </source>
</evidence>
<evidence type="ECO:0000259" key="8">
    <source>
        <dbReference type="PROSITE" id="PS50850"/>
    </source>
</evidence>
<evidence type="ECO:0000256" key="3">
    <source>
        <dbReference type="ARBA" id="ARBA00022692"/>
    </source>
</evidence>
<dbReference type="PROSITE" id="PS50850">
    <property type="entry name" value="MFS"/>
    <property type="match status" value="1"/>
</dbReference>